<dbReference type="PANTHER" id="PTHR46084">
    <property type="entry name" value="PROTEIN MALE DISCOVERER 2"/>
    <property type="match status" value="1"/>
</dbReference>
<dbReference type="InterPro" id="IPR001245">
    <property type="entry name" value="Ser-Thr/Tyr_kinase_cat_dom"/>
</dbReference>
<dbReference type="RefSeq" id="XP_010453842.1">
    <property type="nucleotide sequence ID" value="XM_010455540.2"/>
</dbReference>
<dbReference type="GeneID" id="104735709"/>
<dbReference type="Gene3D" id="3.30.200.20">
    <property type="entry name" value="Phosphorylase Kinase, domain 1"/>
    <property type="match status" value="1"/>
</dbReference>
<feature type="domain" description="Protein kinase" evidence="8">
    <location>
        <begin position="257"/>
        <end position="550"/>
    </location>
</feature>
<evidence type="ECO:0000256" key="3">
    <source>
        <dbReference type="ARBA" id="ARBA00022989"/>
    </source>
</evidence>
<feature type="compositionally biased region" description="Pro residues" evidence="6">
    <location>
        <begin position="105"/>
        <end position="123"/>
    </location>
</feature>
<evidence type="ECO:0000256" key="5">
    <source>
        <dbReference type="ARBA" id="ARBA00046288"/>
    </source>
</evidence>
<dbReference type="InterPro" id="IPR011009">
    <property type="entry name" value="Kinase-like_dom_sf"/>
</dbReference>
<evidence type="ECO:0000313" key="10">
    <source>
        <dbReference type="RefSeq" id="XP_010453842.1"/>
    </source>
</evidence>
<keyword evidence="4 7" id="KW-0472">Membrane</keyword>
<evidence type="ECO:0000256" key="2">
    <source>
        <dbReference type="ARBA" id="ARBA00022729"/>
    </source>
</evidence>
<feature type="transmembrane region" description="Helical" evidence="7">
    <location>
        <begin position="165"/>
        <end position="189"/>
    </location>
</feature>
<feature type="compositionally biased region" description="Pro residues" evidence="6">
    <location>
        <begin position="132"/>
        <end position="146"/>
    </location>
</feature>
<keyword evidence="3 7" id="KW-1133">Transmembrane helix</keyword>
<evidence type="ECO:0000256" key="6">
    <source>
        <dbReference type="SAM" id="MobiDB-lite"/>
    </source>
</evidence>
<dbReference type="Gene3D" id="1.10.510.10">
    <property type="entry name" value="Transferase(Phosphotransferase) domain 1"/>
    <property type="match status" value="1"/>
</dbReference>
<dbReference type="Proteomes" id="UP000694864">
    <property type="component" value="Chromosome 2"/>
</dbReference>
<name>A0ABM0VBS0_CAMSA</name>
<sequence>MRSNRRWGLNLPIIIFLTYLPLKLKSQGMFLLILISLFFSCVSLNHDNSFSEEIAEVFDSSQDNSLIQSRVNGNRRILIDAPFPGKGPALDASPPSPESATFRDPLPPPPPPEGDETPSPPQSGVPAQTPKTTPPAITPLPVPSAPSPSQSQSPPPRTKTKSTKVFMIVGIVVGVFTLSGALIIFFLIFSRKIPIKPWSNSGQLQDALLTGKHTLQSSLSLSLSFFSLHIEFLLFCTFCIAADVPRLQLSELQAACEDFSNVIGSFSDGTIYKGTLSTGAEIAVVSAGAGSRAAWSTAMETQLLQKVPEPRLQLRFEQGLTLPLKNNSTLFLQLHKLSKVDHKNFLNVIGYCHEEEPFSRMLVFEYAPNGCLSEHLHSQHAEHLDWPTRLRILMGIAYCLEHMHNLNPPILHTSLDSSSVYLTEDNAAKVSDFSVINSIFPSQESSSSKNLLECSLLDPQTDVFNFGVVLFEIISAQLPDPDSLFFEPKPARDIVDPTLETFQEDTVERLLEVVRQCMNPYPAQRPTMIEVVVKLREITGIEADAAMPRLSPRWWTELEIISTEGN</sequence>
<feature type="region of interest" description="Disordered" evidence="6">
    <location>
        <begin position="83"/>
        <end position="160"/>
    </location>
</feature>
<dbReference type="Pfam" id="PF07714">
    <property type="entry name" value="PK_Tyr_Ser-Thr"/>
    <property type="match status" value="1"/>
</dbReference>
<keyword evidence="9" id="KW-1185">Reference proteome</keyword>
<keyword evidence="2" id="KW-0732">Signal</keyword>
<reference evidence="10" key="2">
    <citation type="submission" date="2025-08" db="UniProtKB">
        <authorList>
            <consortium name="RefSeq"/>
        </authorList>
    </citation>
    <scope>IDENTIFICATION</scope>
    <source>
        <tissue evidence="10">Leaf</tissue>
    </source>
</reference>
<proteinExistence type="predicted"/>
<dbReference type="SUPFAM" id="SSF56112">
    <property type="entry name" value="Protein kinase-like (PK-like)"/>
    <property type="match status" value="1"/>
</dbReference>
<organism evidence="9 10">
    <name type="scientific">Camelina sativa</name>
    <name type="common">False flax</name>
    <name type="synonym">Myagrum sativum</name>
    <dbReference type="NCBI Taxonomy" id="90675"/>
    <lineage>
        <taxon>Eukaryota</taxon>
        <taxon>Viridiplantae</taxon>
        <taxon>Streptophyta</taxon>
        <taxon>Embryophyta</taxon>
        <taxon>Tracheophyta</taxon>
        <taxon>Spermatophyta</taxon>
        <taxon>Magnoliopsida</taxon>
        <taxon>eudicotyledons</taxon>
        <taxon>Gunneridae</taxon>
        <taxon>Pentapetalae</taxon>
        <taxon>rosids</taxon>
        <taxon>malvids</taxon>
        <taxon>Brassicales</taxon>
        <taxon>Brassicaceae</taxon>
        <taxon>Camelineae</taxon>
        <taxon>Camelina</taxon>
    </lineage>
</organism>
<comment type="subcellular location">
    <subcellularLocation>
        <location evidence="5">Endomembrane system</location>
        <topology evidence="5">Single-pass type I membrane protein</topology>
    </subcellularLocation>
</comment>
<evidence type="ECO:0000313" key="9">
    <source>
        <dbReference type="Proteomes" id="UP000694864"/>
    </source>
</evidence>
<dbReference type="PROSITE" id="PS50011">
    <property type="entry name" value="PROTEIN_KINASE_DOM"/>
    <property type="match status" value="1"/>
</dbReference>
<evidence type="ECO:0000259" key="8">
    <source>
        <dbReference type="PROSITE" id="PS50011"/>
    </source>
</evidence>
<evidence type="ECO:0000256" key="4">
    <source>
        <dbReference type="ARBA" id="ARBA00023136"/>
    </source>
</evidence>
<reference evidence="9" key="1">
    <citation type="journal article" date="2014" name="Nat. Commun.">
        <title>The emerging biofuel crop Camelina sativa retains a highly undifferentiated hexaploid genome structure.</title>
        <authorList>
            <person name="Kagale S."/>
            <person name="Koh C."/>
            <person name="Nixon J."/>
            <person name="Bollina V."/>
            <person name="Clarke W.E."/>
            <person name="Tuteja R."/>
            <person name="Spillane C."/>
            <person name="Robinson S.J."/>
            <person name="Links M.G."/>
            <person name="Clarke C."/>
            <person name="Higgins E.E."/>
            <person name="Huebert T."/>
            <person name="Sharpe A.G."/>
            <person name="Parkin I.A."/>
        </authorList>
    </citation>
    <scope>NUCLEOTIDE SEQUENCE [LARGE SCALE GENOMIC DNA]</scope>
    <source>
        <strain evidence="9">cv. DH55</strain>
    </source>
</reference>
<gene>
    <name evidence="10" type="primary">LOC104735709</name>
</gene>
<evidence type="ECO:0000256" key="1">
    <source>
        <dbReference type="ARBA" id="ARBA00022692"/>
    </source>
</evidence>
<keyword evidence="1 7" id="KW-0812">Transmembrane</keyword>
<dbReference type="InterPro" id="IPR000719">
    <property type="entry name" value="Prot_kinase_dom"/>
</dbReference>
<evidence type="ECO:0000256" key="7">
    <source>
        <dbReference type="SAM" id="Phobius"/>
    </source>
</evidence>
<protein>
    <submittedName>
        <fullName evidence="10">Probable inactive receptor-like protein kinase At3g56050 isoform X1</fullName>
    </submittedName>
</protein>
<dbReference type="PANTHER" id="PTHR46084:SF26">
    <property type="entry name" value="PROTEIN KINASE SUPERFAMILY PROTEIN"/>
    <property type="match status" value="1"/>
</dbReference>
<accession>A0ABM0VBS0</accession>
<feature type="transmembrane region" description="Helical" evidence="7">
    <location>
        <begin position="7"/>
        <end position="22"/>
    </location>
</feature>
<feature type="transmembrane region" description="Helical" evidence="7">
    <location>
        <begin position="28"/>
        <end position="45"/>
    </location>
</feature>